<sequence length="117" mass="13691">MDRHVLCVVSQKFSVTIHVLHTYTLYLDRCAGFPRGTVRVFDLTHGNITIQISQTPQMWFRPIPLIVIKDEDLTYHGKILSVRYEEGRLRAIHATVCICEHRGRPRVRPNLIMPDRR</sequence>
<accession>A0A9P9JKK9</accession>
<dbReference type="AlphaFoldDB" id="A0A9P9JKK9"/>
<protein>
    <submittedName>
        <fullName evidence="1">Uncharacterized protein</fullName>
    </submittedName>
</protein>
<dbReference type="Proteomes" id="UP000720189">
    <property type="component" value="Unassembled WGS sequence"/>
</dbReference>
<dbReference type="RefSeq" id="XP_046041411.1">
    <property type="nucleotide sequence ID" value="XM_046194541.1"/>
</dbReference>
<dbReference type="OrthoDB" id="5109137at2759"/>
<dbReference type="EMBL" id="JAGMUX010000033">
    <property type="protein sequence ID" value="KAH7208508.1"/>
    <property type="molecule type" value="Genomic_DNA"/>
</dbReference>
<keyword evidence="2" id="KW-1185">Reference proteome</keyword>
<comment type="caution">
    <text evidence="1">The sequence shown here is derived from an EMBL/GenBank/DDBJ whole genome shotgun (WGS) entry which is preliminary data.</text>
</comment>
<name>A0A9P9JKK9_FUSRE</name>
<organism evidence="1 2">
    <name type="scientific">Fusarium redolens</name>
    <dbReference type="NCBI Taxonomy" id="48865"/>
    <lineage>
        <taxon>Eukaryota</taxon>
        <taxon>Fungi</taxon>
        <taxon>Dikarya</taxon>
        <taxon>Ascomycota</taxon>
        <taxon>Pezizomycotina</taxon>
        <taxon>Sordariomycetes</taxon>
        <taxon>Hypocreomycetidae</taxon>
        <taxon>Hypocreales</taxon>
        <taxon>Nectriaceae</taxon>
        <taxon>Fusarium</taxon>
        <taxon>Fusarium redolens species complex</taxon>
    </lineage>
</organism>
<evidence type="ECO:0000313" key="2">
    <source>
        <dbReference type="Proteomes" id="UP000720189"/>
    </source>
</evidence>
<gene>
    <name evidence="1" type="ORF">BKA55DRAFT_586257</name>
</gene>
<evidence type="ECO:0000313" key="1">
    <source>
        <dbReference type="EMBL" id="KAH7208508.1"/>
    </source>
</evidence>
<proteinExistence type="predicted"/>
<reference evidence="1" key="1">
    <citation type="journal article" date="2021" name="Nat. Commun.">
        <title>Genetic determinants of endophytism in the Arabidopsis root mycobiome.</title>
        <authorList>
            <person name="Mesny F."/>
            <person name="Miyauchi S."/>
            <person name="Thiergart T."/>
            <person name="Pickel B."/>
            <person name="Atanasova L."/>
            <person name="Karlsson M."/>
            <person name="Huettel B."/>
            <person name="Barry K.W."/>
            <person name="Haridas S."/>
            <person name="Chen C."/>
            <person name="Bauer D."/>
            <person name="Andreopoulos W."/>
            <person name="Pangilinan J."/>
            <person name="LaButti K."/>
            <person name="Riley R."/>
            <person name="Lipzen A."/>
            <person name="Clum A."/>
            <person name="Drula E."/>
            <person name="Henrissat B."/>
            <person name="Kohler A."/>
            <person name="Grigoriev I.V."/>
            <person name="Martin F.M."/>
            <person name="Hacquard S."/>
        </authorList>
    </citation>
    <scope>NUCLEOTIDE SEQUENCE</scope>
    <source>
        <strain evidence="1">MPI-CAGE-AT-0023</strain>
    </source>
</reference>
<dbReference type="GeneID" id="70224495"/>